<protein>
    <recommendedName>
        <fullName evidence="8">Pre-mRNA-splicing factor CEF1</fullName>
    </recommendedName>
</protein>
<dbReference type="InterPro" id="IPR001005">
    <property type="entry name" value="SANT/Myb"/>
</dbReference>
<dbReference type="GO" id="GO:0003677">
    <property type="term" value="F:DNA binding"/>
    <property type="evidence" value="ECO:0007669"/>
    <property type="project" value="UniProtKB-KW"/>
</dbReference>
<dbReference type="CDD" id="cd00167">
    <property type="entry name" value="SANT"/>
    <property type="match status" value="1"/>
</dbReference>
<evidence type="ECO:0000313" key="13">
    <source>
        <dbReference type="Proteomes" id="UP000190831"/>
    </source>
</evidence>
<dbReference type="CDD" id="cd11659">
    <property type="entry name" value="SANT_CDC5_II"/>
    <property type="match status" value="1"/>
</dbReference>
<dbReference type="Pfam" id="PF00249">
    <property type="entry name" value="Myb_DNA-binding"/>
    <property type="match status" value="2"/>
</dbReference>
<proteinExistence type="inferred from homology"/>
<evidence type="ECO:0000256" key="6">
    <source>
        <dbReference type="ARBA" id="ARBA00023187"/>
    </source>
</evidence>
<dbReference type="InterPro" id="IPR047240">
    <property type="entry name" value="SANT_CDC5L_II"/>
</dbReference>
<evidence type="ECO:0000256" key="8">
    <source>
        <dbReference type="ARBA" id="ARBA00034837"/>
    </source>
</evidence>
<evidence type="ECO:0000256" key="9">
    <source>
        <dbReference type="SAM" id="MobiDB-lite"/>
    </source>
</evidence>
<evidence type="ECO:0000256" key="4">
    <source>
        <dbReference type="ARBA" id="ARBA00022737"/>
    </source>
</evidence>
<keyword evidence="4" id="KW-0677">Repeat</keyword>
<dbReference type="PANTHER" id="PTHR45885:SF1">
    <property type="entry name" value="CELL DIVISION CYCLE 5-LIKE PROTEIN"/>
    <property type="match status" value="1"/>
</dbReference>
<feature type="domain" description="HTH myb-type" evidence="11">
    <location>
        <begin position="1"/>
        <end position="60"/>
    </location>
</feature>
<evidence type="ECO:0000256" key="5">
    <source>
        <dbReference type="ARBA" id="ARBA00023125"/>
    </source>
</evidence>
<keyword evidence="13" id="KW-1185">Reference proteome</keyword>
<gene>
    <name evidence="12" type="ORF">LAFE_0E06018G</name>
</gene>
<dbReference type="Gene3D" id="1.10.10.60">
    <property type="entry name" value="Homeodomain-like"/>
    <property type="match status" value="2"/>
</dbReference>
<feature type="domain" description="Myb-like" evidence="10">
    <location>
        <begin position="9"/>
        <end position="56"/>
    </location>
</feature>
<dbReference type="SUPFAM" id="SSF46689">
    <property type="entry name" value="Homeodomain-like"/>
    <property type="match status" value="1"/>
</dbReference>
<evidence type="ECO:0000256" key="1">
    <source>
        <dbReference type="ARBA" id="ARBA00010506"/>
    </source>
</evidence>
<dbReference type="PROSITE" id="PS51294">
    <property type="entry name" value="HTH_MYB"/>
    <property type="match status" value="2"/>
</dbReference>
<dbReference type="SMART" id="SM00717">
    <property type="entry name" value="SANT"/>
    <property type="match status" value="2"/>
</dbReference>
<evidence type="ECO:0000256" key="2">
    <source>
        <dbReference type="ARBA" id="ARBA00022664"/>
    </source>
</evidence>
<feature type="domain" description="Myb-like" evidence="10">
    <location>
        <begin position="57"/>
        <end position="106"/>
    </location>
</feature>
<dbReference type="EMBL" id="LT598488">
    <property type="protein sequence ID" value="SCW01731.1"/>
    <property type="molecule type" value="Genomic_DNA"/>
</dbReference>
<dbReference type="OMA" id="KYGTHQW"/>
<evidence type="ECO:0000259" key="11">
    <source>
        <dbReference type="PROSITE" id="PS51294"/>
    </source>
</evidence>
<dbReference type="PANTHER" id="PTHR45885">
    <property type="entry name" value="CELL DIVISION CYCLE 5-LIKE PROTEIN"/>
    <property type="match status" value="1"/>
</dbReference>
<comment type="similarity">
    <text evidence="1">Belongs to the CEF1 family.</text>
</comment>
<feature type="region of interest" description="Disordered" evidence="9">
    <location>
        <begin position="248"/>
        <end position="270"/>
    </location>
</feature>
<evidence type="ECO:0000256" key="7">
    <source>
        <dbReference type="ARBA" id="ARBA00023242"/>
    </source>
</evidence>
<evidence type="ECO:0000259" key="10">
    <source>
        <dbReference type="PROSITE" id="PS50090"/>
    </source>
</evidence>
<dbReference type="GO" id="GO:0005681">
    <property type="term" value="C:spliceosomal complex"/>
    <property type="evidence" value="ECO:0007669"/>
    <property type="project" value="UniProtKB-KW"/>
</dbReference>
<keyword evidence="3" id="KW-0747">Spliceosome</keyword>
<name>A0A1G4MCX9_LACFM</name>
<organism evidence="12 13">
    <name type="scientific">Lachancea fermentati</name>
    <name type="common">Zygosaccharomyces fermentati</name>
    <dbReference type="NCBI Taxonomy" id="4955"/>
    <lineage>
        <taxon>Eukaryota</taxon>
        <taxon>Fungi</taxon>
        <taxon>Dikarya</taxon>
        <taxon>Ascomycota</taxon>
        <taxon>Saccharomycotina</taxon>
        <taxon>Saccharomycetes</taxon>
        <taxon>Saccharomycetales</taxon>
        <taxon>Saccharomycetaceae</taxon>
        <taxon>Lachancea</taxon>
    </lineage>
</organism>
<evidence type="ECO:0000313" key="12">
    <source>
        <dbReference type="EMBL" id="SCW01731.1"/>
    </source>
</evidence>
<evidence type="ECO:0000256" key="3">
    <source>
        <dbReference type="ARBA" id="ARBA00022728"/>
    </source>
</evidence>
<keyword evidence="5" id="KW-0238">DNA-binding</keyword>
<accession>A0A1G4MCX9</accession>
<dbReference type="PROSITE" id="PS50090">
    <property type="entry name" value="MYB_LIKE"/>
    <property type="match status" value="2"/>
</dbReference>
<dbReference type="InterPro" id="IPR009057">
    <property type="entry name" value="Homeodomain-like_sf"/>
</dbReference>
<dbReference type="Proteomes" id="UP000190831">
    <property type="component" value="Chromosome E"/>
</dbReference>
<dbReference type="InterPro" id="IPR047242">
    <property type="entry name" value="CDC5L/Cef1"/>
</dbReference>
<dbReference type="GO" id="GO:0000974">
    <property type="term" value="C:Prp19 complex"/>
    <property type="evidence" value="ECO:0007669"/>
    <property type="project" value="InterPro"/>
</dbReference>
<dbReference type="InterPro" id="IPR017930">
    <property type="entry name" value="Myb_dom"/>
</dbReference>
<reference evidence="13" key="1">
    <citation type="submission" date="2016-03" db="EMBL/GenBank/DDBJ databases">
        <authorList>
            <person name="Devillers H."/>
        </authorList>
    </citation>
    <scope>NUCLEOTIDE SEQUENCE [LARGE SCALE GENOMIC DNA]</scope>
</reference>
<keyword evidence="7" id="KW-0539">Nucleus</keyword>
<feature type="domain" description="HTH myb-type" evidence="11">
    <location>
        <begin position="65"/>
        <end position="110"/>
    </location>
</feature>
<dbReference type="OrthoDB" id="1410009at2759"/>
<dbReference type="STRING" id="4955.A0A1G4MCX9"/>
<keyword evidence="6" id="KW-0508">mRNA splicing</keyword>
<sequence>MPPVPIYVKGGVWSNIEDQILKAAIQKYGTHQWSKVASLLQKKTAKQCESRWTEYLNPNLNFKEFSKEEDAKLLELSRRLPNQWRTIADIMGRTAQLCIDRYNKLLEGDDAELGLTSSLELQVGDINIDAETKPAKPDKDELDDDEREMLAEARARLLNTQGKKATRKIRERMLEESKRVAHLQKRRELKQAGVDFKIKAPKKKYDTQIDYNADIIYEQEPVEGIYDTSREDERAARDLANFERSVSRKGLNDDKQSFTKGGASEQKRSHEEAFRIKAENTFVNNELKKPKLELPDPHSVTTEDLQAQIDTDRHQILQLKPDSHIIADSSPIKNTQKEPSYFRKPKKSILSLFAKLPKPRNDFEIVLDDDSDSEVNEQVLETTNSESKETQLTVASQNVDLDDTTARKSKIISMRNDLPFPEPIVNPKTPIDKEFVKILVSSLAGTRLEIDSSSSKLRERIERKVSEDLDRTSTIYQEVTEKLVKDRKENPETLKSTIENYNARISALKESLQRTSELEVENGKVSNNVIKKTLPDITQLQQDYFAHYRMYQNEYYAIAQRKQKLQELISDASGA</sequence>
<dbReference type="GO" id="GO:0000398">
    <property type="term" value="P:mRNA splicing, via spliceosome"/>
    <property type="evidence" value="ECO:0007669"/>
    <property type="project" value="InterPro"/>
</dbReference>
<dbReference type="AlphaFoldDB" id="A0A1G4MCX9"/>
<keyword evidence="2" id="KW-0507">mRNA processing</keyword>